<evidence type="ECO:0000313" key="1">
    <source>
        <dbReference type="EMBL" id="OJJ35063.1"/>
    </source>
</evidence>
<dbReference type="Proteomes" id="UP000184383">
    <property type="component" value="Unassembled WGS sequence"/>
</dbReference>
<reference evidence="2" key="1">
    <citation type="journal article" date="2017" name="Genome Biol.">
        <title>Comparative genomics reveals high biological diversity and specific adaptations in the industrially and medically important fungal genus Aspergillus.</title>
        <authorList>
            <person name="de Vries R.P."/>
            <person name="Riley R."/>
            <person name="Wiebenga A."/>
            <person name="Aguilar-Osorio G."/>
            <person name="Amillis S."/>
            <person name="Uchima C.A."/>
            <person name="Anderluh G."/>
            <person name="Asadollahi M."/>
            <person name="Askin M."/>
            <person name="Barry K."/>
            <person name="Battaglia E."/>
            <person name="Bayram O."/>
            <person name="Benocci T."/>
            <person name="Braus-Stromeyer S.A."/>
            <person name="Caldana C."/>
            <person name="Canovas D."/>
            <person name="Cerqueira G.C."/>
            <person name="Chen F."/>
            <person name="Chen W."/>
            <person name="Choi C."/>
            <person name="Clum A."/>
            <person name="Dos Santos R.A."/>
            <person name="Damasio A.R."/>
            <person name="Diallinas G."/>
            <person name="Emri T."/>
            <person name="Fekete E."/>
            <person name="Flipphi M."/>
            <person name="Freyberg S."/>
            <person name="Gallo A."/>
            <person name="Gournas C."/>
            <person name="Habgood R."/>
            <person name="Hainaut M."/>
            <person name="Harispe M.L."/>
            <person name="Henrissat B."/>
            <person name="Hilden K.S."/>
            <person name="Hope R."/>
            <person name="Hossain A."/>
            <person name="Karabika E."/>
            <person name="Karaffa L."/>
            <person name="Karanyi Z."/>
            <person name="Krasevec N."/>
            <person name="Kuo A."/>
            <person name="Kusch H."/>
            <person name="LaButti K."/>
            <person name="Lagendijk E.L."/>
            <person name="Lapidus A."/>
            <person name="Levasseur A."/>
            <person name="Lindquist E."/>
            <person name="Lipzen A."/>
            <person name="Logrieco A.F."/>
            <person name="MacCabe A."/>
            <person name="Maekelae M.R."/>
            <person name="Malavazi I."/>
            <person name="Melin P."/>
            <person name="Meyer V."/>
            <person name="Mielnichuk N."/>
            <person name="Miskei M."/>
            <person name="Molnar A.P."/>
            <person name="Mule G."/>
            <person name="Ngan C.Y."/>
            <person name="Orejas M."/>
            <person name="Orosz E."/>
            <person name="Ouedraogo J.P."/>
            <person name="Overkamp K.M."/>
            <person name="Park H.-S."/>
            <person name="Perrone G."/>
            <person name="Piumi F."/>
            <person name="Punt P.J."/>
            <person name="Ram A.F."/>
            <person name="Ramon A."/>
            <person name="Rauscher S."/>
            <person name="Record E."/>
            <person name="Riano-Pachon D.M."/>
            <person name="Robert V."/>
            <person name="Roehrig J."/>
            <person name="Ruller R."/>
            <person name="Salamov A."/>
            <person name="Salih N.S."/>
            <person name="Samson R.A."/>
            <person name="Sandor E."/>
            <person name="Sanguinetti M."/>
            <person name="Schuetze T."/>
            <person name="Sepcic K."/>
            <person name="Shelest E."/>
            <person name="Sherlock G."/>
            <person name="Sophianopoulou V."/>
            <person name="Squina F.M."/>
            <person name="Sun H."/>
            <person name="Susca A."/>
            <person name="Todd R.B."/>
            <person name="Tsang A."/>
            <person name="Unkles S.E."/>
            <person name="van de Wiele N."/>
            <person name="van Rossen-Uffink D."/>
            <person name="Oliveira J.V."/>
            <person name="Vesth T.C."/>
            <person name="Visser J."/>
            <person name="Yu J.-H."/>
            <person name="Zhou M."/>
            <person name="Andersen M.R."/>
            <person name="Archer D.B."/>
            <person name="Baker S.E."/>
            <person name="Benoit I."/>
            <person name="Brakhage A.A."/>
            <person name="Braus G.H."/>
            <person name="Fischer R."/>
            <person name="Frisvad J.C."/>
            <person name="Goldman G.H."/>
            <person name="Houbraken J."/>
            <person name="Oakley B."/>
            <person name="Pocsi I."/>
            <person name="Scazzocchio C."/>
            <person name="Seiboth B."/>
            <person name="vanKuyk P.A."/>
            <person name="Wortman J."/>
            <person name="Dyer P.S."/>
            <person name="Grigoriev I.V."/>
        </authorList>
    </citation>
    <scope>NUCLEOTIDE SEQUENCE [LARGE SCALE GENOMIC DNA]</scope>
    <source>
        <strain evidence="2">DTO 134E9</strain>
    </source>
</reference>
<name>A0A1L9RJI2_ASPWE</name>
<dbReference type="GeneID" id="63751111"/>
<evidence type="ECO:0008006" key="3">
    <source>
        <dbReference type="Google" id="ProtNLM"/>
    </source>
</evidence>
<gene>
    <name evidence="1" type="ORF">ASPWEDRAFT_40195</name>
</gene>
<organism evidence="1 2">
    <name type="scientific">Aspergillus wentii DTO 134E9</name>
    <dbReference type="NCBI Taxonomy" id="1073089"/>
    <lineage>
        <taxon>Eukaryota</taxon>
        <taxon>Fungi</taxon>
        <taxon>Dikarya</taxon>
        <taxon>Ascomycota</taxon>
        <taxon>Pezizomycotina</taxon>
        <taxon>Eurotiomycetes</taxon>
        <taxon>Eurotiomycetidae</taxon>
        <taxon>Eurotiales</taxon>
        <taxon>Aspergillaceae</taxon>
        <taxon>Aspergillus</taxon>
        <taxon>Aspergillus subgen. Cremei</taxon>
    </lineage>
</organism>
<protein>
    <recommendedName>
        <fullName evidence="3">Restriction endonuclease domain-containing protein</fullName>
    </recommendedName>
</protein>
<sequence>MQQPQNILSSLVDCPSIEWTSFDNLSVAARSILGNLLTSNESGNQFLILHNIPKHAIDRLFGEERILQGVEYRFSFEGSTGLLKIIPSYTHNFITRKLSGEIEWMVRSMGVPADDYNFGMRSAHYANTDISTGKEPDECFFPRSRRPVHYEFSGWPTLVIEAGVNKSLPRLREAARWWFDSSSGDVRIVLLVGVDKMREVIIEKWQFDGQPYCAQVVVINPIYITGPLLLHFQPLMDRPPVRNETDLVLDTQALRNCGL</sequence>
<dbReference type="OrthoDB" id="76567at2759"/>
<proteinExistence type="predicted"/>
<evidence type="ECO:0000313" key="2">
    <source>
        <dbReference type="Proteomes" id="UP000184383"/>
    </source>
</evidence>
<dbReference type="EMBL" id="KV878212">
    <property type="protein sequence ID" value="OJJ35063.1"/>
    <property type="molecule type" value="Genomic_DNA"/>
</dbReference>
<accession>A0A1L9RJI2</accession>
<dbReference type="RefSeq" id="XP_040688739.1">
    <property type="nucleotide sequence ID" value="XM_040835263.1"/>
</dbReference>
<dbReference type="STRING" id="1073089.A0A1L9RJI2"/>
<keyword evidence="2" id="KW-1185">Reference proteome</keyword>
<dbReference type="VEuPathDB" id="FungiDB:ASPWEDRAFT_40195"/>
<dbReference type="AlphaFoldDB" id="A0A1L9RJI2"/>